<dbReference type="EMBL" id="CP007152">
    <property type="protein sequence ID" value="AHI30545.1"/>
    <property type="molecule type" value="Genomic_DNA"/>
</dbReference>
<name>W5YNC8_9GAMM</name>
<proteinExistence type="predicted"/>
<feature type="signal peptide" evidence="1">
    <location>
        <begin position="1"/>
        <end position="40"/>
    </location>
</feature>
<gene>
    <name evidence="2" type="ORF">AU15_01595</name>
</gene>
<accession>W5YNC8</accession>
<organism evidence="2 3">
    <name type="scientific">Marinobacter salarius</name>
    <dbReference type="NCBI Taxonomy" id="1420917"/>
    <lineage>
        <taxon>Bacteria</taxon>
        <taxon>Pseudomonadati</taxon>
        <taxon>Pseudomonadota</taxon>
        <taxon>Gammaproteobacteria</taxon>
        <taxon>Pseudomonadales</taxon>
        <taxon>Marinobacteraceae</taxon>
        <taxon>Marinobacter</taxon>
    </lineage>
</organism>
<protein>
    <submittedName>
        <fullName evidence="2">Signal peptide protein</fullName>
    </submittedName>
</protein>
<feature type="chain" id="PRO_5004874842" evidence="1">
    <location>
        <begin position="41"/>
        <end position="308"/>
    </location>
</feature>
<sequence>MMSSVSNYKHKSLLRSRIGNFCVASAGLATMLLASGNAVAIDVDAGDYTALPAGTNLGMVYYQYATADSLYSDGDKAPINAGLDSQVGILRGVHFTEIGGYTVDPQFLLPFGKVEGKDDTSALGDTSGIGDLLLAATVWLVNKPESNTYFGITPFLYVPVGSYDRNDTLNLGENRWKYALQAGYITGLTSKISLDLIGDVTFFGKNDELGASKATLEQDPLYQFQGFLRYNVTPQWDLRTGISHTLGGETQVNDINQDNDLATTKMTIGTAWFANPGLQLIANYGRDLSVENGFKEQHRLNFRILKAF</sequence>
<evidence type="ECO:0000256" key="1">
    <source>
        <dbReference type="SAM" id="SignalP"/>
    </source>
</evidence>
<reference evidence="2 3" key="1">
    <citation type="journal article" date="2014" name="Genome Announc.">
        <title>Draft Genome Sequences of Marinobacter similis A3d10T and Marinobacter salarius R9SW1T.</title>
        <authorList>
            <person name="Ivanova E.P."/>
            <person name="Ng H.J."/>
            <person name="Webb H.K."/>
            <person name="Feng G."/>
            <person name="Oshima K."/>
            <person name="Hattori M."/>
            <person name="Ohkuma M."/>
            <person name="Sergeev A.F."/>
            <person name="Mikhailov V.V."/>
            <person name="Crawford R.J."/>
            <person name="Sawabe T."/>
        </authorList>
    </citation>
    <scope>NUCLEOTIDE SEQUENCE [LARGE SCALE GENOMIC DNA]</scope>
    <source>
        <strain evidence="3">A3d10 and R9SW1</strain>
    </source>
</reference>
<dbReference type="HOGENOM" id="CLU_082643_0_0_6"/>
<dbReference type="Pfam" id="PF13557">
    <property type="entry name" value="Phenol_MetA_deg"/>
    <property type="match status" value="1"/>
</dbReference>
<evidence type="ECO:0000313" key="3">
    <source>
        <dbReference type="Proteomes" id="UP000035081"/>
    </source>
</evidence>
<evidence type="ECO:0000313" key="2">
    <source>
        <dbReference type="EMBL" id="AHI30545.1"/>
    </source>
</evidence>
<dbReference type="Proteomes" id="UP000035081">
    <property type="component" value="Chromosome"/>
</dbReference>
<dbReference type="KEGG" id="msr:AU15_01595"/>
<dbReference type="InterPro" id="IPR025737">
    <property type="entry name" value="FApF"/>
</dbReference>
<keyword evidence="1" id="KW-0732">Signal</keyword>
<dbReference type="AlphaFoldDB" id="W5YNC8"/>